<feature type="region of interest" description="Disordered" evidence="4">
    <location>
        <begin position="248"/>
        <end position="275"/>
    </location>
</feature>
<dbReference type="Gene3D" id="6.10.250.2410">
    <property type="match status" value="1"/>
</dbReference>
<comment type="subcellular location">
    <subcellularLocation>
        <location evidence="3">Cytoplasm</location>
    </subcellularLocation>
    <text evidence="3">Associated with two foci at the outer edges of the nucleoid region in young cells, and at four foci within both cell halves in older cells.</text>
</comment>
<dbReference type="GO" id="GO:0005737">
    <property type="term" value="C:cytoplasm"/>
    <property type="evidence" value="ECO:0007669"/>
    <property type="project" value="UniProtKB-SubCell"/>
</dbReference>
<dbReference type="GO" id="GO:0051301">
    <property type="term" value="P:cell division"/>
    <property type="evidence" value="ECO:0007669"/>
    <property type="project" value="UniProtKB-KW"/>
</dbReference>
<dbReference type="AlphaFoldDB" id="A0A9D1SUP9"/>
<evidence type="ECO:0000313" key="6">
    <source>
        <dbReference type="Proteomes" id="UP000824130"/>
    </source>
</evidence>
<keyword evidence="3" id="KW-0132">Cell division</keyword>
<name>A0A9D1SUP9_9FIRM</name>
<comment type="function">
    <text evidence="3">Participates in chromosomal partition during cell division. May act via the formation of a condensin-like complex containing Smc and ScpB that pull DNA away from mid-cell into both cell halves.</text>
</comment>
<keyword evidence="3" id="KW-0131">Cell cycle</keyword>
<dbReference type="HAMAP" id="MF_01805">
    <property type="entry name" value="ScpA"/>
    <property type="match status" value="1"/>
</dbReference>
<dbReference type="InterPro" id="IPR023093">
    <property type="entry name" value="ScpA-like_C"/>
</dbReference>
<evidence type="ECO:0000313" key="5">
    <source>
        <dbReference type="EMBL" id="HIU96040.1"/>
    </source>
</evidence>
<protein>
    <recommendedName>
        <fullName evidence="2 3">Segregation and condensation protein A</fullName>
    </recommendedName>
</protein>
<dbReference type="PANTHER" id="PTHR33969:SF2">
    <property type="entry name" value="SEGREGATION AND CONDENSATION PROTEIN A"/>
    <property type="match status" value="1"/>
</dbReference>
<evidence type="ECO:0000256" key="2">
    <source>
        <dbReference type="ARBA" id="ARBA00044777"/>
    </source>
</evidence>
<organism evidence="5 6">
    <name type="scientific">Candidatus Allocopromorpha excrementipullorum</name>
    <dbReference type="NCBI Taxonomy" id="2840743"/>
    <lineage>
        <taxon>Bacteria</taxon>
        <taxon>Bacillati</taxon>
        <taxon>Bacillota</taxon>
        <taxon>Clostridia</taxon>
        <taxon>Eubacteriales</taxon>
        <taxon>Eubacteriaceae</taxon>
        <taxon>Eubacteriaceae incertae sedis</taxon>
        <taxon>Candidatus Allocopromorpha</taxon>
    </lineage>
</organism>
<proteinExistence type="inferred from homology"/>
<sequence length="275" mass="31962">MGYRVKTDVFEGPFALMVYLIEHARMSIYDIRIAEITDQYLEYVGDMEKADVGAASEFMALAALLLEIKSKMLLPRAPVSTGEGEAVEDPRTELVAKLLEYKKFKAASEMLERRMEENSGFLEKPQEDLNEYTGEPDEYLALDIEQFVSAFERFLDRKRKLEEIRRHHMRSERQRITTELRMEDIRTFFKERPGREADFRELVQKKNDRYDTAVTFSSVLEMMKQQRLEARQHRLFGDIMVRATKRMMAEPDAGSAGDGANATEDTEVKEMENGQ</sequence>
<dbReference type="GO" id="GO:0006260">
    <property type="term" value="P:DNA replication"/>
    <property type="evidence" value="ECO:0007669"/>
    <property type="project" value="UniProtKB-UniRule"/>
</dbReference>
<reference evidence="5" key="2">
    <citation type="journal article" date="2021" name="PeerJ">
        <title>Extensive microbial diversity within the chicken gut microbiome revealed by metagenomics and culture.</title>
        <authorList>
            <person name="Gilroy R."/>
            <person name="Ravi A."/>
            <person name="Getino M."/>
            <person name="Pursley I."/>
            <person name="Horton D.L."/>
            <person name="Alikhan N.F."/>
            <person name="Baker D."/>
            <person name="Gharbi K."/>
            <person name="Hall N."/>
            <person name="Watson M."/>
            <person name="Adriaenssens E.M."/>
            <person name="Foster-Nyarko E."/>
            <person name="Jarju S."/>
            <person name="Secka A."/>
            <person name="Antonio M."/>
            <person name="Oren A."/>
            <person name="Chaudhuri R.R."/>
            <person name="La Ragione R."/>
            <person name="Hildebrand F."/>
            <person name="Pallen M.J."/>
        </authorList>
    </citation>
    <scope>NUCLEOTIDE SEQUENCE</scope>
    <source>
        <strain evidence="5">ChiSjej4B22-8349</strain>
    </source>
</reference>
<feature type="compositionally biased region" description="Basic and acidic residues" evidence="4">
    <location>
        <begin position="266"/>
        <end position="275"/>
    </location>
</feature>
<keyword evidence="1 3" id="KW-0159">Chromosome partition</keyword>
<evidence type="ECO:0000256" key="4">
    <source>
        <dbReference type="SAM" id="MobiDB-lite"/>
    </source>
</evidence>
<dbReference type="Gene3D" id="1.10.10.580">
    <property type="entry name" value="Structural maintenance of chromosome 1. Chain E"/>
    <property type="match status" value="1"/>
</dbReference>
<dbReference type="PANTHER" id="PTHR33969">
    <property type="entry name" value="SEGREGATION AND CONDENSATION PROTEIN A"/>
    <property type="match status" value="1"/>
</dbReference>
<dbReference type="Proteomes" id="UP000824130">
    <property type="component" value="Unassembled WGS sequence"/>
</dbReference>
<gene>
    <name evidence="3" type="primary">scpA</name>
    <name evidence="5" type="ORF">IAD25_04925</name>
</gene>
<comment type="subunit">
    <text evidence="3">Component of a cohesin-like complex composed of ScpA, ScpB and the Smc homodimer, in which ScpA and ScpB bind to the head domain of Smc. The presence of the three proteins is required for the association of the complex with DNA.</text>
</comment>
<evidence type="ECO:0000256" key="3">
    <source>
        <dbReference type="HAMAP-Rule" id="MF_01805"/>
    </source>
</evidence>
<keyword evidence="3" id="KW-0963">Cytoplasm</keyword>
<reference evidence="5" key="1">
    <citation type="submission" date="2020-10" db="EMBL/GenBank/DDBJ databases">
        <authorList>
            <person name="Gilroy R."/>
        </authorList>
    </citation>
    <scope>NUCLEOTIDE SEQUENCE</scope>
    <source>
        <strain evidence="5">ChiSjej4B22-8349</strain>
    </source>
</reference>
<dbReference type="GO" id="GO:0007059">
    <property type="term" value="P:chromosome segregation"/>
    <property type="evidence" value="ECO:0007669"/>
    <property type="project" value="UniProtKB-UniRule"/>
</dbReference>
<comment type="similarity">
    <text evidence="3">Belongs to the ScpA family.</text>
</comment>
<comment type="caution">
    <text evidence="5">The sequence shown here is derived from an EMBL/GenBank/DDBJ whole genome shotgun (WGS) entry which is preliminary data.</text>
</comment>
<dbReference type="Pfam" id="PF02616">
    <property type="entry name" value="SMC_ScpA"/>
    <property type="match status" value="1"/>
</dbReference>
<dbReference type="InterPro" id="IPR003768">
    <property type="entry name" value="ScpA"/>
</dbReference>
<accession>A0A9D1SUP9</accession>
<dbReference type="EMBL" id="DVOB01000109">
    <property type="protein sequence ID" value="HIU96040.1"/>
    <property type="molecule type" value="Genomic_DNA"/>
</dbReference>
<evidence type="ECO:0000256" key="1">
    <source>
        <dbReference type="ARBA" id="ARBA00022829"/>
    </source>
</evidence>